<dbReference type="Proteomes" id="UP001383192">
    <property type="component" value="Unassembled WGS sequence"/>
</dbReference>
<sequence length="94" mass="10330">MSNPKRKWNAVQSADGPARRTRSRTIRQADFVNVANTPSNDDPPATNDAQMDQQSESSSVEQVQAAEGKGKGKEKETSPGMPSPEWVIGIYYLH</sequence>
<evidence type="ECO:0000256" key="1">
    <source>
        <dbReference type="SAM" id="MobiDB-lite"/>
    </source>
</evidence>
<name>A0AAW0BP70_9AGAR</name>
<reference evidence="2 3" key="1">
    <citation type="submission" date="2024-01" db="EMBL/GenBank/DDBJ databases">
        <title>A draft genome for a cacao thread blight-causing isolate of Paramarasmius palmivorus.</title>
        <authorList>
            <person name="Baruah I.K."/>
            <person name="Bukari Y."/>
            <person name="Amoako-Attah I."/>
            <person name="Meinhardt L.W."/>
            <person name="Bailey B.A."/>
            <person name="Cohen S.P."/>
        </authorList>
    </citation>
    <scope>NUCLEOTIDE SEQUENCE [LARGE SCALE GENOMIC DNA]</scope>
    <source>
        <strain evidence="2 3">GH-12</strain>
    </source>
</reference>
<evidence type="ECO:0000313" key="2">
    <source>
        <dbReference type="EMBL" id="KAK7028952.1"/>
    </source>
</evidence>
<dbReference type="EMBL" id="JAYKXP010000086">
    <property type="protein sequence ID" value="KAK7028952.1"/>
    <property type="molecule type" value="Genomic_DNA"/>
</dbReference>
<gene>
    <name evidence="2" type="ORF">VNI00_014793</name>
</gene>
<protein>
    <submittedName>
        <fullName evidence="2">Uncharacterized protein</fullName>
    </submittedName>
</protein>
<dbReference type="AlphaFoldDB" id="A0AAW0BP70"/>
<proteinExistence type="predicted"/>
<keyword evidence="3" id="KW-1185">Reference proteome</keyword>
<evidence type="ECO:0000313" key="3">
    <source>
        <dbReference type="Proteomes" id="UP001383192"/>
    </source>
</evidence>
<comment type="caution">
    <text evidence="2">The sequence shown here is derived from an EMBL/GenBank/DDBJ whole genome shotgun (WGS) entry which is preliminary data.</text>
</comment>
<feature type="compositionally biased region" description="Low complexity" evidence="1">
    <location>
        <begin position="53"/>
        <end position="67"/>
    </location>
</feature>
<accession>A0AAW0BP70</accession>
<feature type="compositionally biased region" description="Basic and acidic residues" evidence="1">
    <location>
        <begin position="68"/>
        <end position="77"/>
    </location>
</feature>
<feature type="region of interest" description="Disordered" evidence="1">
    <location>
        <begin position="1"/>
        <end position="85"/>
    </location>
</feature>
<organism evidence="2 3">
    <name type="scientific">Paramarasmius palmivorus</name>
    <dbReference type="NCBI Taxonomy" id="297713"/>
    <lineage>
        <taxon>Eukaryota</taxon>
        <taxon>Fungi</taxon>
        <taxon>Dikarya</taxon>
        <taxon>Basidiomycota</taxon>
        <taxon>Agaricomycotina</taxon>
        <taxon>Agaricomycetes</taxon>
        <taxon>Agaricomycetidae</taxon>
        <taxon>Agaricales</taxon>
        <taxon>Marasmiineae</taxon>
        <taxon>Marasmiaceae</taxon>
        <taxon>Paramarasmius</taxon>
    </lineage>
</organism>